<proteinExistence type="predicted"/>
<dbReference type="RefSeq" id="XP_066083668.1">
    <property type="nucleotide sequence ID" value="XM_066227571.1"/>
</dbReference>
<gene>
    <name evidence="1" type="ORF">V865_003782</name>
</gene>
<dbReference type="GeneID" id="91102585"/>
<accession>A0AAX4KH73</accession>
<name>A0AAX4KH73_9TREE</name>
<evidence type="ECO:0000313" key="1">
    <source>
        <dbReference type="EMBL" id="WWD05701.1"/>
    </source>
</evidence>
<dbReference type="AlphaFoldDB" id="A0AAX4KH73"/>
<evidence type="ECO:0000313" key="2">
    <source>
        <dbReference type="Proteomes" id="UP001358614"/>
    </source>
</evidence>
<organism evidence="1 2">
    <name type="scientific">Kwoniella europaea PYCC6329</name>
    <dbReference type="NCBI Taxonomy" id="1423913"/>
    <lineage>
        <taxon>Eukaryota</taxon>
        <taxon>Fungi</taxon>
        <taxon>Dikarya</taxon>
        <taxon>Basidiomycota</taxon>
        <taxon>Agaricomycotina</taxon>
        <taxon>Tremellomycetes</taxon>
        <taxon>Tremellales</taxon>
        <taxon>Cryptococcaceae</taxon>
        <taxon>Kwoniella</taxon>
    </lineage>
</organism>
<dbReference type="KEGG" id="ker:91102585"/>
<reference evidence="1 2" key="1">
    <citation type="submission" date="2024-01" db="EMBL/GenBank/DDBJ databases">
        <title>Comparative genomics of Cryptococcus and Kwoniella reveals pathogenesis evolution and contrasting modes of karyotype evolution via chromosome fusion or intercentromeric recombination.</title>
        <authorList>
            <person name="Coelho M.A."/>
            <person name="David-Palma M."/>
            <person name="Shea T."/>
            <person name="Bowers K."/>
            <person name="McGinley-Smith S."/>
            <person name="Mohammad A.W."/>
            <person name="Gnirke A."/>
            <person name="Yurkov A.M."/>
            <person name="Nowrousian M."/>
            <person name="Sun S."/>
            <person name="Cuomo C.A."/>
            <person name="Heitman J."/>
        </authorList>
    </citation>
    <scope>NUCLEOTIDE SEQUENCE [LARGE SCALE GENOMIC DNA]</scope>
    <source>
        <strain evidence="1 2">PYCC6329</strain>
    </source>
</reference>
<keyword evidence="2" id="KW-1185">Reference proteome</keyword>
<dbReference type="Proteomes" id="UP001358614">
    <property type="component" value="Chromosome 1"/>
</dbReference>
<dbReference type="EMBL" id="CP144089">
    <property type="protein sequence ID" value="WWD05701.1"/>
    <property type="molecule type" value="Genomic_DNA"/>
</dbReference>
<protein>
    <submittedName>
        <fullName evidence="1">Uncharacterized protein</fullName>
    </submittedName>
</protein>
<sequence>MSNPHSDSDDNTILVPIDCRFDGTTEYKTYNCIITRDNSQDSTNQNSYPCILSKVAGRPGNLQHVFYPVGVTKITADHTCFSGSDLGYIKQGREDKPNSAFELLLISTDDNEQFYKFSG</sequence>